<feature type="binding site" evidence="13">
    <location>
        <position position="29"/>
    </location>
    <ligand>
        <name>Zn(2+)</name>
        <dbReference type="ChEBI" id="CHEBI:29105"/>
    </ligand>
</feature>
<comment type="subcellular location">
    <subcellularLocation>
        <location evidence="1 13">Cytoplasm</location>
    </subcellularLocation>
</comment>
<dbReference type="PANTHER" id="PTHR10890:SF3">
    <property type="entry name" value="CYSTEINE--TRNA LIGASE, CYTOPLASMIC"/>
    <property type="match status" value="1"/>
</dbReference>
<dbReference type="InterPro" id="IPR024909">
    <property type="entry name" value="Cys-tRNA/MSH_ligase"/>
</dbReference>
<dbReference type="InterPro" id="IPR009080">
    <property type="entry name" value="tRNAsynth_Ia_anticodon-bd"/>
</dbReference>
<evidence type="ECO:0000256" key="3">
    <source>
        <dbReference type="ARBA" id="ARBA00011245"/>
    </source>
</evidence>
<name>A0A4U0F3W2_9BACL</name>
<feature type="binding site" evidence="13">
    <location>
        <position position="209"/>
    </location>
    <ligand>
        <name>Zn(2+)</name>
        <dbReference type="ChEBI" id="CHEBI:29105"/>
    </ligand>
</feature>
<dbReference type="Gene3D" id="1.20.120.1910">
    <property type="entry name" value="Cysteine-tRNA ligase, C-terminal anti-codon recognition domain"/>
    <property type="match status" value="1"/>
</dbReference>
<dbReference type="OrthoDB" id="9815130at2"/>
<dbReference type="EC" id="6.1.1.16" evidence="13"/>
<evidence type="ECO:0000256" key="2">
    <source>
        <dbReference type="ARBA" id="ARBA00005594"/>
    </source>
</evidence>
<dbReference type="GO" id="GO:0008270">
    <property type="term" value="F:zinc ion binding"/>
    <property type="evidence" value="ECO:0007669"/>
    <property type="project" value="UniProtKB-UniRule"/>
</dbReference>
<dbReference type="GO" id="GO:0004817">
    <property type="term" value="F:cysteine-tRNA ligase activity"/>
    <property type="evidence" value="ECO:0007669"/>
    <property type="project" value="UniProtKB-UniRule"/>
</dbReference>
<dbReference type="EMBL" id="SUPK01000012">
    <property type="protein sequence ID" value="TJY38888.1"/>
    <property type="molecule type" value="Genomic_DNA"/>
</dbReference>
<feature type="domain" description="Cysteinyl-tRNA synthetase class Ia DALR" evidence="14">
    <location>
        <begin position="358"/>
        <end position="422"/>
    </location>
</feature>
<dbReference type="PRINTS" id="PR00983">
    <property type="entry name" value="TRNASYNTHCYS"/>
</dbReference>
<comment type="cofactor">
    <cofactor evidence="13">
        <name>Zn(2+)</name>
        <dbReference type="ChEBI" id="CHEBI:29105"/>
    </cofactor>
    <text evidence="13">Binds 1 zinc ion per subunit.</text>
</comment>
<keyword evidence="16" id="KW-1185">Reference proteome</keyword>
<gene>
    <name evidence="13" type="primary">cysS</name>
    <name evidence="15" type="ORF">E5161_19720</name>
</gene>
<keyword evidence="4 13" id="KW-0963">Cytoplasm</keyword>
<dbReference type="InterPro" id="IPR056411">
    <property type="entry name" value="CysS_C"/>
</dbReference>
<evidence type="ECO:0000256" key="9">
    <source>
        <dbReference type="ARBA" id="ARBA00022840"/>
    </source>
</evidence>
<keyword evidence="10 13" id="KW-0648">Protein biosynthesis</keyword>
<keyword evidence="7 13" id="KW-0547">Nucleotide-binding</keyword>
<dbReference type="Pfam" id="PF09190">
    <property type="entry name" value="DALR_2"/>
    <property type="match status" value="1"/>
</dbReference>
<dbReference type="CDD" id="cd00672">
    <property type="entry name" value="CysRS_core"/>
    <property type="match status" value="1"/>
</dbReference>
<accession>A0A4U0F3W2</accession>
<dbReference type="RefSeq" id="WP_136779596.1">
    <property type="nucleotide sequence ID" value="NZ_SUPK01000012.1"/>
</dbReference>
<feature type="short sequence motif" description="'KMSKS' region" evidence="13">
    <location>
        <begin position="266"/>
        <end position="270"/>
    </location>
</feature>
<dbReference type="GO" id="GO:0006423">
    <property type="term" value="P:cysteinyl-tRNA aminoacylation"/>
    <property type="evidence" value="ECO:0007669"/>
    <property type="project" value="UniProtKB-UniRule"/>
</dbReference>
<comment type="similarity">
    <text evidence="2 13">Belongs to the class-I aminoacyl-tRNA synthetase family.</text>
</comment>
<dbReference type="FunFam" id="3.40.50.620:FF:000009">
    <property type="entry name" value="Cysteine--tRNA ligase"/>
    <property type="match status" value="1"/>
</dbReference>
<dbReference type="InterPro" id="IPR014729">
    <property type="entry name" value="Rossmann-like_a/b/a_fold"/>
</dbReference>
<reference evidence="15 16" key="1">
    <citation type="submission" date="2019-04" db="EMBL/GenBank/DDBJ databases">
        <title>Cohnella sp. nov., isolated from soil.</title>
        <authorList>
            <person name="Kim W."/>
        </authorList>
    </citation>
    <scope>NUCLEOTIDE SEQUENCE [LARGE SCALE GENOMIC DNA]</scope>
    <source>
        <strain evidence="15 16">CAU 1483</strain>
    </source>
</reference>
<comment type="subunit">
    <text evidence="3 13">Monomer.</text>
</comment>
<dbReference type="GO" id="GO:0005524">
    <property type="term" value="F:ATP binding"/>
    <property type="evidence" value="ECO:0007669"/>
    <property type="project" value="UniProtKB-UniRule"/>
</dbReference>
<evidence type="ECO:0000256" key="1">
    <source>
        <dbReference type="ARBA" id="ARBA00004496"/>
    </source>
</evidence>
<keyword evidence="6 13" id="KW-0479">Metal-binding</keyword>
<evidence type="ECO:0000256" key="5">
    <source>
        <dbReference type="ARBA" id="ARBA00022598"/>
    </source>
</evidence>
<dbReference type="InterPro" id="IPR032678">
    <property type="entry name" value="tRNA-synt_1_cat_dom"/>
</dbReference>
<feature type="binding site" evidence="13">
    <location>
        <position position="269"/>
    </location>
    <ligand>
        <name>ATP</name>
        <dbReference type="ChEBI" id="CHEBI:30616"/>
    </ligand>
</feature>
<dbReference type="Pfam" id="PF01406">
    <property type="entry name" value="tRNA-synt_1e"/>
    <property type="match status" value="1"/>
</dbReference>
<feature type="short sequence motif" description="'HIGH' region" evidence="13">
    <location>
        <begin position="31"/>
        <end position="41"/>
    </location>
</feature>
<protein>
    <recommendedName>
        <fullName evidence="13">Cysteine--tRNA ligase</fullName>
        <ecNumber evidence="13">6.1.1.16</ecNumber>
    </recommendedName>
    <alternativeName>
        <fullName evidence="13">Cysteinyl-tRNA synthetase</fullName>
        <shortName evidence="13">CysRS</shortName>
    </alternativeName>
</protein>
<dbReference type="NCBIfam" id="TIGR00435">
    <property type="entry name" value="cysS"/>
    <property type="match status" value="1"/>
</dbReference>
<dbReference type="Proteomes" id="UP000309673">
    <property type="component" value="Unassembled WGS sequence"/>
</dbReference>
<evidence type="ECO:0000256" key="8">
    <source>
        <dbReference type="ARBA" id="ARBA00022833"/>
    </source>
</evidence>
<dbReference type="PANTHER" id="PTHR10890">
    <property type="entry name" value="CYSTEINYL-TRNA SYNTHETASE"/>
    <property type="match status" value="1"/>
</dbReference>
<sequence>MTLKIYNSMSRKQETFVPLHPGKVNMYVCGPTVYDYIHIGNARPLIFFDVVRRYLESVGYDVNYIVNFTDVDDKMIRRAEQLGTTVPDIAERFIAAYVEDRDALAARPATVSPRVTENIDEIVELIAGLVERGFAYENGGDVYFRTSRFPEYGKLSHKNLQELQYGIRVEVDERKENPQDFVLWKAAKPGEIHWPSPWGDGRPGWHIECSAMALRYAGPTLDIHGGGHDLQFPHHECEIAQSESYTGKPLARYWMHNGFVNIDNEKMSKSIGNVVNPREILKRTHAQAVRYLMLSAHYRSPLNFSEEILRQAENSVDRLTHCRDNVRHRLAAVQGGNSPSIDAEEAEVLAKLDQLRQDFESKMNDDFNTPDAITVWFQTVSEANAYLQRPVAREPVLTAFLERMEAMERVLGLLRPEAQAELLDEEVEALIAERKEARSNRNWARADEIRDLLAERGILLEDTPQGIRWRRK</sequence>
<evidence type="ECO:0000256" key="6">
    <source>
        <dbReference type="ARBA" id="ARBA00022723"/>
    </source>
</evidence>
<keyword evidence="9 13" id="KW-0067">ATP-binding</keyword>
<feature type="binding site" evidence="13">
    <location>
        <position position="238"/>
    </location>
    <ligand>
        <name>Zn(2+)</name>
        <dbReference type="ChEBI" id="CHEBI:29105"/>
    </ligand>
</feature>
<evidence type="ECO:0000256" key="10">
    <source>
        <dbReference type="ARBA" id="ARBA00022917"/>
    </source>
</evidence>
<comment type="catalytic activity">
    <reaction evidence="12 13">
        <text>tRNA(Cys) + L-cysteine + ATP = L-cysteinyl-tRNA(Cys) + AMP + diphosphate</text>
        <dbReference type="Rhea" id="RHEA:17773"/>
        <dbReference type="Rhea" id="RHEA-COMP:9661"/>
        <dbReference type="Rhea" id="RHEA-COMP:9679"/>
        <dbReference type="ChEBI" id="CHEBI:30616"/>
        <dbReference type="ChEBI" id="CHEBI:33019"/>
        <dbReference type="ChEBI" id="CHEBI:35235"/>
        <dbReference type="ChEBI" id="CHEBI:78442"/>
        <dbReference type="ChEBI" id="CHEBI:78517"/>
        <dbReference type="ChEBI" id="CHEBI:456215"/>
        <dbReference type="EC" id="6.1.1.16"/>
    </reaction>
</comment>
<dbReference type="GO" id="GO:0005829">
    <property type="term" value="C:cytosol"/>
    <property type="evidence" value="ECO:0007669"/>
    <property type="project" value="TreeGrafter"/>
</dbReference>
<keyword evidence="11 13" id="KW-0030">Aminoacyl-tRNA synthetase</keyword>
<proteinExistence type="inferred from homology"/>
<dbReference type="SUPFAM" id="SSF52374">
    <property type="entry name" value="Nucleotidylyl transferase"/>
    <property type="match status" value="1"/>
</dbReference>
<organism evidence="15 16">
    <name type="scientific">Cohnella pontilimi</name>
    <dbReference type="NCBI Taxonomy" id="2564100"/>
    <lineage>
        <taxon>Bacteria</taxon>
        <taxon>Bacillati</taxon>
        <taxon>Bacillota</taxon>
        <taxon>Bacilli</taxon>
        <taxon>Bacillales</taxon>
        <taxon>Paenibacillaceae</taxon>
        <taxon>Cohnella</taxon>
    </lineage>
</organism>
<evidence type="ECO:0000313" key="16">
    <source>
        <dbReference type="Proteomes" id="UP000309673"/>
    </source>
</evidence>
<evidence type="ECO:0000256" key="12">
    <source>
        <dbReference type="ARBA" id="ARBA00047398"/>
    </source>
</evidence>
<evidence type="ECO:0000259" key="14">
    <source>
        <dbReference type="SMART" id="SM00840"/>
    </source>
</evidence>
<dbReference type="SMART" id="SM00840">
    <property type="entry name" value="DALR_2"/>
    <property type="match status" value="1"/>
</dbReference>
<dbReference type="AlphaFoldDB" id="A0A4U0F3W2"/>
<evidence type="ECO:0000313" key="15">
    <source>
        <dbReference type="EMBL" id="TJY38888.1"/>
    </source>
</evidence>
<keyword evidence="5 13" id="KW-0436">Ligase</keyword>
<comment type="caution">
    <text evidence="15">The sequence shown here is derived from an EMBL/GenBank/DDBJ whole genome shotgun (WGS) entry which is preliminary data.</text>
</comment>
<evidence type="ECO:0000256" key="4">
    <source>
        <dbReference type="ARBA" id="ARBA00022490"/>
    </source>
</evidence>
<dbReference type="InterPro" id="IPR015803">
    <property type="entry name" value="Cys-tRNA-ligase"/>
</dbReference>
<dbReference type="Gene3D" id="3.40.50.620">
    <property type="entry name" value="HUPs"/>
    <property type="match status" value="1"/>
</dbReference>
<evidence type="ECO:0000256" key="7">
    <source>
        <dbReference type="ARBA" id="ARBA00022741"/>
    </source>
</evidence>
<keyword evidence="8 13" id="KW-0862">Zinc</keyword>
<dbReference type="HAMAP" id="MF_00041">
    <property type="entry name" value="Cys_tRNA_synth"/>
    <property type="match status" value="1"/>
</dbReference>
<evidence type="ECO:0000256" key="13">
    <source>
        <dbReference type="HAMAP-Rule" id="MF_00041"/>
    </source>
</evidence>
<evidence type="ECO:0000256" key="11">
    <source>
        <dbReference type="ARBA" id="ARBA00023146"/>
    </source>
</evidence>
<dbReference type="SUPFAM" id="SSF47323">
    <property type="entry name" value="Anticodon-binding domain of a subclass of class I aminoacyl-tRNA synthetases"/>
    <property type="match status" value="1"/>
</dbReference>
<dbReference type="InterPro" id="IPR015273">
    <property type="entry name" value="Cys-tRNA-synt_Ia_DALR"/>
</dbReference>
<feature type="binding site" evidence="13">
    <location>
        <position position="234"/>
    </location>
    <ligand>
        <name>Zn(2+)</name>
        <dbReference type="ChEBI" id="CHEBI:29105"/>
    </ligand>
</feature>
<dbReference type="Pfam" id="PF23493">
    <property type="entry name" value="CysS_C"/>
    <property type="match status" value="1"/>
</dbReference>